<gene>
    <name evidence="2" type="ORF">Cvel_27680</name>
</gene>
<dbReference type="VEuPathDB" id="CryptoDB:Cvel_27680"/>
<feature type="compositionally biased region" description="Polar residues" evidence="1">
    <location>
        <begin position="48"/>
        <end position="58"/>
    </location>
</feature>
<dbReference type="EMBL" id="CDMZ01002727">
    <property type="protein sequence ID" value="CEM43621.1"/>
    <property type="molecule type" value="Genomic_DNA"/>
</dbReference>
<dbReference type="AlphaFoldDB" id="A0A0G4HI11"/>
<dbReference type="PhylomeDB" id="A0A0G4HI11"/>
<name>A0A0G4HI11_9ALVE</name>
<accession>A0A0G4HI11</accession>
<reference evidence="2" key="1">
    <citation type="submission" date="2014-11" db="EMBL/GenBank/DDBJ databases">
        <authorList>
            <person name="Otto D Thomas"/>
            <person name="Naeem Raeece"/>
        </authorList>
    </citation>
    <scope>NUCLEOTIDE SEQUENCE</scope>
</reference>
<organism evidence="2">
    <name type="scientific">Chromera velia CCMP2878</name>
    <dbReference type="NCBI Taxonomy" id="1169474"/>
    <lineage>
        <taxon>Eukaryota</taxon>
        <taxon>Sar</taxon>
        <taxon>Alveolata</taxon>
        <taxon>Colpodellida</taxon>
        <taxon>Chromeraceae</taxon>
        <taxon>Chromera</taxon>
    </lineage>
</organism>
<proteinExistence type="predicted"/>
<feature type="region of interest" description="Disordered" evidence="1">
    <location>
        <begin position="48"/>
        <end position="79"/>
    </location>
</feature>
<protein>
    <recommendedName>
        <fullName evidence="3">Reverse transcriptase Ty1/copia-type domain-containing protein</fullName>
    </recommendedName>
</protein>
<feature type="compositionally biased region" description="Low complexity" evidence="1">
    <location>
        <begin position="65"/>
        <end position="76"/>
    </location>
</feature>
<evidence type="ECO:0008006" key="3">
    <source>
        <dbReference type="Google" id="ProtNLM"/>
    </source>
</evidence>
<evidence type="ECO:0000313" key="2">
    <source>
        <dbReference type="EMBL" id="CEM43621.1"/>
    </source>
</evidence>
<evidence type="ECO:0000256" key="1">
    <source>
        <dbReference type="SAM" id="MobiDB-lite"/>
    </source>
</evidence>
<sequence>MAAAESFAWDHPKEIVEQFLIKSEKLDPTSSFTTPSSAPKLGSLIMSQAPSPSPSEILQSHEHGAAAAAGSSHYSSNRSITNRPWCITCSKEGVSVSSDPASHWAMRVAFSIAFGHDEFDPTTSVLVGDIENAYLNAPRPDGEAPVYVIPPADHPNHGNSLWLLKKCIYGLRDSGHIFEGDRDRALMSAGWVKSGVQEL</sequence>